<dbReference type="GO" id="GO:0097367">
    <property type="term" value="F:carbohydrate derivative binding"/>
    <property type="evidence" value="ECO:0007669"/>
    <property type="project" value="InterPro"/>
</dbReference>
<dbReference type="Gene3D" id="3.40.50.10490">
    <property type="entry name" value="Glucose-6-phosphate isomerase like protein, domain 1"/>
    <property type="match status" value="1"/>
</dbReference>
<feature type="region of interest" description="Disordered" evidence="1">
    <location>
        <begin position="1"/>
        <end position="26"/>
    </location>
</feature>
<protein>
    <recommendedName>
        <fullName evidence="2">SIS domain-containing protein</fullName>
    </recommendedName>
</protein>
<evidence type="ECO:0000259" key="2">
    <source>
        <dbReference type="PROSITE" id="PS51464"/>
    </source>
</evidence>
<dbReference type="SUPFAM" id="SSF53697">
    <property type="entry name" value="SIS domain"/>
    <property type="match status" value="1"/>
</dbReference>
<gene>
    <name evidence="3" type="ORF">PENNAL_c0017G09729</name>
</gene>
<feature type="domain" description="SIS" evidence="2">
    <location>
        <begin position="68"/>
        <end position="248"/>
    </location>
</feature>
<proteinExistence type="predicted"/>
<dbReference type="EMBL" id="MOOB01000017">
    <property type="protein sequence ID" value="OQE88265.1"/>
    <property type="molecule type" value="Genomic_DNA"/>
</dbReference>
<accession>A0A1V6YLE1</accession>
<dbReference type="PANTHER" id="PTHR38418">
    <property type="entry name" value="SUGAR ISOMERASE, KPSF/GUTQ (AFU_ORTHOLOGUE AFUA_6G08860)"/>
    <property type="match status" value="1"/>
</dbReference>
<sequence length="465" mass="49829">MSIFEEPQPSWPLTPPNSSDPPAPKDVSSVVTAIHVISTERAALAHLEHIYQTDARAQHDLARAVDRITQSVREGGKLVVCGVGKSGKVGRKIEATMNSLGVYSAFLHPTEALHGDLGLVRPMRAFESQSRRDRLALNETFETMLLTWSIQNDTVLLISFSGRSPELLSLLPHLPATVPVIALTSHTHPASCPLLSLHGPLGMGILLPAPIHEDEEASFGVRAPTSSTTVALSLGDALAIATARKLHTATGKSPAEVFRGFHPGGAIGAAAAETPLTTPSSGMSTRTFDFPMSSVSLPWEEITNTPLIPPFTLQLPPEQRVISRDMLVLLDQIPTVSPSSSQSPGDVRLLDILLTAIQHPSAKSWVLLSPSEIIPPRRIRALLSHSGDMDMRVSEVMARNPGTPFVVPRSKWLLVPDTTPLAEIRHTVSESRNRSDAVSVVAVVKDTASPGSLLGVMEAEDLLDG</sequence>
<evidence type="ECO:0000313" key="3">
    <source>
        <dbReference type="EMBL" id="OQE88265.1"/>
    </source>
</evidence>
<dbReference type="Pfam" id="PF13580">
    <property type="entry name" value="SIS_2"/>
    <property type="match status" value="1"/>
</dbReference>
<dbReference type="InterPro" id="IPR035474">
    <property type="entry name" value="SIS_Kpsf"/>
</dbReference>
<evidence type="ECO:0000313" key="4">
    <source>
        <dbReference type="Proteomes" id="UP000191691"/>
    </source>
</evidence>
<dbReference type="PANTHER" id="PTHR38418:SF2">
    <property type="entry name" value="SUGAR ISOMERASE, KPSF_GUTQ (AFU_ORTHOLOGUE AFUA_6G08860)"/>
    <property type="match status" value="1"/>
</dbReference>
<keyword evidence="4" id="KW-1185">Reference proteome</keyword>
<dbReference type="PROSITE" id="PS51464">
    <property type="entry name" value="SIS"/>
    <property type="match status" value="1"/>
</dbReference>
<dbReference type="InterPro" id="IPR046348">
    <property type="entry name" value="SIS_dom_sf"/>
</dbReference>
<feature type="compositionally biased region" description="Pro residues" evidence="1">
    <location>
        <begin position="9"/>
        <end position="24"/>
    </location>
</feature>
<evidence type="ECO:0000256" key="1">
    <source>
        <dbReference type="SAM" id="MobiDB-lite"/>
    </source>
</evidence>
<organism evidence="3 4">
    <name type="scientific">Penicillium nalgiovense</name>
    <dbReference type="NCBI Taxonomy" id="60175"/>
    <lineage>
        <taxon>Eukaryota</taxon>
        <taxon>Fungi</taxon>
        <taxon>Dikarya</taxon>
        <taxon>Ascomycota</taxon>
        <taxon>Pezizomycotina</taxon>
        <taxon>Eurotiomycetes</taxon>
        <taxon>Eurotiomycetidae</taxon>
        <taxon>Eurotiales</taxon>
        <taxon>Aspergillaceae</taxon>
        <taxon>Penicillium</taxon>
    </lineage>
</organism>
<name>A0A1V6YLE1_PENNA</name>
<dbReference type="STRING" id="60175.A0A1V6YLE1"/>
<dbReference type="GO" id="GO:1901135">
    <property type="term" value="P:carbohydrate derivative metabolic process"/>
    <property type="evidence" value="ECO:0007669"/>
    <property type="project" value="InterPro"/>
</dbReference>
<dbReference type="OMA" id="PNAKSWV"/>
<dbReference type="Proteomes" id="UP000191691">
    <property type="component" value="Unassembled WGS sequence"/>
</dbReference>
<dbReference type="InterPro" id="IPR001347">
    <property type="entry name" value="SIS_dom"/>
</dbReference>
<dbReference type="AlphaFoldDB" id="A0A1V6YLE1"/>
<reference evidence="4" key="1">
    <citation type="journal article" date="2017" name="Nat. Microbiol.">
        <title>Global analysis of biosynthetic gene clusters reveals vast potential of secondary metabolite production in Penicillium species.</title>
        <authorList>
            <person name="Nielsen J.C."/>
            <person name="Grijseels S."/>
            <person name="Prigent S."/>
            <person name="Ji B."/>
            <person name="Dainat J."/>
            <person name="Nielsen K.F."/>
            <person name="Frisvad J.C."/>
            <person name="Workman M."/>
            <person name="Nielsen J."/>
        </authorList>
    </citation>
    <scope>NUCLEOTIDE SEQUENCE [LARGE SCALE GENOMIC DNA]</scope>
    <source>
        <strain evidence="4">IBT 13039</strain>
    </source>
</reference>
<comment type="caution">
    <text evidence="3">The sequence shown here is derived from an EMBL/GenBank/DDBJ whole genome shotgun (WGS) entry which is preliminary data.</text>
</comment>
<dbReference type="CDD" id="cd05014">
    <property type="entry name" value="SIS_Kpsf"/>
    <property type="match status" value="1"/>
</dbReference>